<evidence type="ECO:0000313" key="7">
    <source>
        <dbReference type="Proteomes" id="UP000007257"/>
    </source>
</evidence>
<sequence length="179" mass="19954">MTIMTPADAGVSLEDLLAAKELRAKRQTDWLTQFSQPLISLTLVTPGPVKDSVAWRQVMREALQRAEVMLLQHGWPVLKHQVFWLPTGAEAFWCVAHPAPEVKAATVELEQSHALGRLWDFDVICPQAGVVGRRSLDNASRRCLICDGPAHACARSRQHPLVDVIAKVEALIDGWHRTR</sequence>
<evidence type="ECO:0000256" key="4">
    <source>
        <dbReference type="ARBA" id="ARBA00022695"/>
    </source>
</evidence>
<name>A0A0H3F8J8_RAHSY</name>
<dbReference type="GO" id="GO:0051191">
    <property type="term" value="P:prosthetic group biosynthetic process"/>
    <property type="evidence" value="ECO:0007669"/>
    <property type="project" value="InterPro"/>
</dbReference>
<dbReference type="OrthoDB" id="3196716at2"/>
<keyword evidence="3 6" id="KW-0808">Transferase</keyword>
<dbReference type="eggNOG" id="COG3697">
    <property type="taxonomic scope" value="Bacteria"/>
</dbReference>
<reference evidence="6 7" key="2">
    <citation type="journal article" date="2012" name="J. Bacteriol.">
        <title>Complete Genome Sequence of Rahnella sp. Strain Y9602, a Gammaproteobacterium Isolate from Metal- and Radionuclide-Contaminated Soil.</title>
        <authorList>
            <person name="Martinez R.J."/>
            <person name="Bruce D."/>
            <person name="Detter C."/>
            <person name="Goodwin L.A."/>
            <person name="Han J."/>
            <person name="Han C.S."/>
            <person name="Held B."/>
            <person name="Land M.L."/>
            <person name="Mikhailova N."/>
            <person name="Nolan M."/>
            <person name="Pennacchio L."/>
            <person name="Pitluck S."/>
            <person name="Tapia R."/>
            <person name="Woyke T."/>
            <person name="Sobecky P.A."/>
        </authorList>
    </citation>
    <scope>NUCLEOTIDE SEQUENCE [LARGE SCALE GENOMIC DNA]</scope>
    <source>
        <strain evidence="6 7">Y9602</strain>
    </source>
</reference>
<evidence type="ECO:0000256" key="3">
    <source>
        <dbReference type="ARBA" id="ARBA00022679"/>
    </source>
</evidence>
<gene>
    <name evidence="6" type="ordered locus">Rahaq_1597</name>
</gene>
<dbReference type="InterPro" id="IPR005551">
    <property type="entry name" value="CitX"/>
</dbReference>
<dbReference type="EC" id="2.7.7.61" evidence="1"/>
<proteinExistence type="predicted"/>
<evidence type="ECO:0000313" key="6">
    <source>
        <dbReference type="EMBL" id="ADW73219.1"/>
    </source>
</evidence>
<keyword evidence="4 6" id="KW-0548">Nucleotidyltransferase</keyword>
<evidence type="ECO:0000256" key="1">
    <source>
        <dbReference type="ARBA" id="ARBA00012524"/>
    </source>
</evidence>
<evidence type="ECO:0000256" key="2">
    <source>
        <dbReference type="ARBA" id="ARBA00016314"/>
    </source>
</evidence>
<protein>
    <recommendedName>
        <fullName evidence="2">Apo-citrate lyase phosphoribosyl-dephospho-CoA transferase</fullName>
        <ecNumber evidence="1">2.7.7.61</ecNumber>
    </recommendedName>
</protein>
<evidence type="ECO:0000256" key="5">
    <source>
        <dbReference type="ARBA" id="ARBA00048574"/>
    </source>
</evidence>
<dbReference type="HOGENOM" id="CLU_104529_1_1_6"/>
<accession>A0A0H3F8J8</accession>
<dbReference type="AlphaFoldDB" id="A0A0H3F8J8"/>
<comment type="catalytic activity">
    <reaction evidence="5">
        <text>apo-[citrate lyase ACP] + 2'-(5''-triphospho-alpha-D-ribosyl)-3'-dephospho-CoA = holo-[citrate lyase ACP] + diphosphate</text>
        <dbReference type="Rhea" id="RHEA:16333"/>
        <dbReference type="Rhea" id="RHEA-COMP:10157"/>
        <dbReference type="Rhea" id="RHEA-COMP:10158"/>
        <dbReference type="ChEBI" id="CHEBI:29999"/>
        <dbReference type="ChEBI" id="CHEBI:33019"/>
        <dbReference type="ChEBI" id="CHEBI:61378"/>
        <dbReference type="ChEBI" id="CHEBI:82683"/>
        <dbReference type="EC" id="2.7.7.61"/>
    </reaction>
</comment>
<reference evidence="7" key="1">
    <citation type="submission" date="2011-01" db="EMBL/GenBank/DDBJ databases">
        <title>Complete sequence of chromosome of Rahnella sp. Y9602.</title>
        <authorList>
            <consortium name="US DOE Joint Genome Institute"/>
            <person name="Lucas S."/>
            <person name="Copeland A."/>
            <person name="Lapidus A."/>
            <person name="Cheng J.-F."/>
            <person name="Goodwin L."/>
            <person name="Pitluck S."/>
            <person name="Lu M."/>
            <person name="Detter J.C."/>
            <person name="Han C."/>
            <person name="Tapia R."/>
            <person name="Land M."/>
            <person name="Hauser L."/>
            <person name="Kyrpides N."/>
            <person name="Ivanova N."/>
            <person name="Ovchinnikova G."/>
            <person name="Pagani I."/>
            <person name="Sobecky P.A."/>
            <person name="Martinez R.J."/>
            <person name="Woyke T."/>
        </authorList>
    </citation>
    <scope>NUCLEOTIDE SEQUENCE [LARGE SCALE GENOMIC DNA]</scope>
    <source>
        <strain evidence="7">Y9602</strain>
    </source>
</reference>
<organism evidence="6 7">
    <name type="scientific">Rahnella sp. (strain Y9602)</name>
    <dbReference type="NCBI Taxonomy" id="2703885"/>
    <lineage>
        <taxon>Bacteria</taxon>
        <taxon>Pseudomonadati</taxon>
        <taxon>Pseudomonadota</taxon>
        <taxon>Gammaproteobacteria</taxon>
        <taxon>Enterobacterales</taxon>
        <taxon>Yersiniaceae</taxon>
        <taxon>Rahnella</taxon>
    </lineage>
</organism>
<dbReference type="GO" id="GO:0050519">
    <property type="term" value="F:holo-citrate lyase synthase activity"/>
    <property type="evidence" value="ECO:0007669"/>
    <property type="project" value="UniProtKB-EC"/>
</dbReference>
<dbReference type="KEGG" id="rah:Rahaq_1597"/>
<dbReference type="GeneID" id="95417717"/>
<dbReference type="Proteomes" id="UP000007257">
    <property type="component" value="Chromosome"/>
</dbReference>
<dbReference type="RefSeq" id="WP_013574921.1">
    <property type="nucleotide sequence ID" value="NC_015061.1"/>
</dbReference>
<dbReference type="EMBL" id="CP002505">
    <property type="protein sequence ID" value="ADW73219.1"/>
    <property type="molecule type" value="Genomic_DNA"/>
</dbReference>
<dbReference type="Pfam" id="PF03802">
    <property type="entry name" value="CitX"/>
    <property type="match status" value="1"/>
</dbReference>
<dbReference type="NCBIfam" id="TIGR03124">
    <property type="entry name" value="citrate_citX"/>
    <property type="match status" value="1"/>
</dbReference>